<dbReference type="RefSeq" id="WP_009151437.1">
    <property type="nucleotide sequence ID" value="NZ_CP121471.1"/>
</dbReference>
<evidence type="ECO:0000256" key="1">
    <source>
        <dbReference type="SAM" id="MobiDB-lite"/>
    </source>
</evidence>
<feature type="region of interest" description="Disordered" evidence="1">
    <location>
        <begin position="151"/>
        <end position="175"/>
    </location>
</feature>
<proteinExistence type="predicted"/>
<dbReference type="OrthoDB" id="9796012at2"/>
<evidence type="ECO:0000313" key="2">
    <source>
        <dbReference type="EMBL" id="EIC21034.1"/>
    </source>
</evidence>
<keyword evidence="3" id="KW-1185">Reference proteome</keyword>
<dbReference type="eggNOG" id="COG3385">
    <property type="taxonomic scope" value="Bacteria"/>
</dbReference>
<name>H8Z885_9GAMM</name>
<dbReference type="Proteomes" id="UP000002964">
    <property type="component" value="Unassembled WGS sequence"/>
</dbReference>
<reference evidence="3" key="1">
    <citation type="submission" date="2011-06" db="EMBL/GenBank/DDBJ databases">
        <authorList>
            <consortium name="US DOE Joint Genome Institute (JGI-PGF)"/>
            <person name="Lucas S."/>
            <person name="Han J."/>
            <person name="Lapidus A."/>
            <person name="Cheng J.-F."/>
            <person name="Goodwin L."/>
            <person name="Pitluck S."/>
            <person name="Peters L."/>
            <person name="Land M.L."/>
            <person name="Hauser L."/>
            <person name="Vogl K."/>
            <person name="Liu Z."/>
            <person name="Overmann J."/>
            <person name="Frigaard N.-U."/>
            <person name="Bryant D.A."/>
            <person name="Woyke T.J."/>
        </authorList>
    </citation>
    <scope>NUCLEOTIDE SEQUENCE [LARGE SCALE GENOMIC DNA]</scope>
    <source>
        <strain evidence="3">970</strain>
    </source>
</reference>
<organism evidence="2 3">
    <name type="scientific">Thiorhodovibrio frisius</name>
    <dbReference type="NCBI Taxonomy" id="631362"/>
    <lineage>
        <taxon>Bacteria</taxon>
        <taxon>Pseudomonadati</taxon>
        <taxon>Pseudomonadota</taxon>
        <taxon>Gammaproteobacteria</taxon>
        <taxon>Chromatiales</taxon>
        <taxon>Chromatiaceae</taxon>
        <taxon>Thiorhodovibrio</taxon>
    </lineage>
</organism>
<gene>
    <name evidence="2" type="ORF">Thi970DRAFT_04716</name>
</gene>
<dbReference type="AlphaFoldDB" id="H8Z885"/>
<evidence type="ECO:0000313" key="3">
    <source>
        <dbReference type="Proteomes" id="UP000002964"/>
    </source>
</evidence>
<reference evidence="2 3" key="2">
    <citation type="submission" date="2011-11" db="EMBL/GenBank/DDBJ databases">
        <authorList>
            <consortium name="US DOE Joint Genome Institute"/>
            <person name="Lucas S."/>
            <person name="Han J."/>
            <person name="Lapidus A."/>
            <person name="Cheng J.-F."/>
            <person name="Goodwin L."/>
            <person name="Pitluck S."/>
            <person name="Peters L."/>
            <person name="Ovchinnikova G."/>
            <person name="Zhang X."/>
            <person name="Detter J.C."/>
            <person name="Han C."/>
            <person name="Tapia R."/>
            <person name="Land M."/>
            <person name="Hauser L."/>
            <person name="Kyrpides N."/>
            <person name="Ivanova N."/>
            <person name="Pagani I."/>
            <person name="Vogl K."/>
            <person name="Liu Z."/>
            <person name="Overmann J."/>
            <person name="Frigaard N.-U."/>
            <person name="Bryant D."/>
            <person name="Woyke T."/>
        </authorList>
    </citation>
    <scope>NUCLEOTIDE SEQUENCE [LARGE SCALE GENOMIC DNA]</scope>
    <source>
        <strain evidence="2 3">970</strain>
    </source>
</reference>
<dbReference type="HOGENOM" id="CLU_113718_0_0_6"/>
<dbReference type="EMBL" id="JH603170">
    <property type="protein sequence ID" value="EIC21034.1"/>
    <property type="molecule type" value="Genomic_DNA"/>
</dbReference>
<sequence length="175" mass="19072">MHANHRPGLEQQKQIQRRAEETDSYAFFNLLTSLQLLDGVEALLPAHRERVFPPTETLSMFLAQVLADDGSCQQAVDDAAIKRIIGGLPRCAASTSAYCQARARLPAEVVSTLVRQVGGMIGAGTPNWWHTWNRPVRLVDGATMTMADTEENQAVYPQPSSQSGVGRPCLGGLEN</sequence>
<accession>H8Z885</accession>
<protein>
    <submittedName>
        <fullName evidence="2">Uncharacterized protein</fullName>
    </submittedName>
</protein>